<keyword evidence="2" id="KW-0732">Signal</keyword>
<dbReference type="InParanoid" id="A0A259TVF0"/>
<feature type="chain" id="PRO_5012785472" description="M23ase beta-sheet core domain-containing protein" evidence="2">
    <location>
        <begin position="16"/>
        <end position="196"/>
    </location>
</feature>
<evidence type="ECO:0000256" key="1">
    <source>
        <dbReference type="SAM" id="MobiDB-lite"/>
    </source>
</evidence>
<dbReference type="InterPro" id="IPR016047">
    <property type="entry name" value="M23ase_b-sheet_dom"/>
</dbReference>
<comment type="caution">
    <text evidence="4">The sequence shown here is derived from an EMBL/GenBank/DDBJ whole genome shotgun (WGS) entry which is preliminary data.</text>
</comment>
<dbReference type="PANTHER" id="PTHR21666:SF270">
    <property type="entry name" value="MUREIN HYDROLASE ACTIVATOR ENVC"/>
    <property type="match status" value="1"/>
</dbReference>
<dbReference type="Proteomes" id="UP000216446">
    <property type="component" value="Unassembled WGS sequence"/>
</dbReference>
<organism evidence="4 5">
    <name type="scientific">Rubricoccus marinus</name>
    <dbReference type="NCBI Taxonomy" id="716817"/>
    <lineage>
        <taxon>Bacteria</taxon>
        <taxon>Pseudomonadati</taxon>
        <taxon>Rhodothermota</taxon>
        <taxon>Rhodothermia</taxon>
        <taxon>Rhodothermales</taxon>
        <taxon>Rubricoccaceae</taxon>
        <taxon>Rubricoccus</taxon>
    </lineage>
</organism>
<accession>A0A259TVF0</accession>
<feature type="domain" description="M23ase beta-sheet core" evidence="3">
    <location>
        <begin position="83"/>
        <end position="173"/>
    </location>
</feature>
<dbReference type="OrthoDB" id="9815884at2"/>
<reference evidence="4 5" key="1">
    <citation type="submission" date="2016-11" db="EMBL/GenBank/DDBJ databases">
        <title>Study of marine rhodopsin-containing bacteria.</title>
        <authorList>
            <person name="Yoshizawa S."/>
            <person name="Kumagai Y."/>
            <person name="Kogure K."/>
        </authorList>
    </citation>
    <scope>NUCLEOTIDE SEQUENCE [LARGE SCALE GENOMIC DNA]</scope>
    <source>
        <strain evidence="4 5">SG-29</strain>
    </source>
</reference>
<dbReference type="EMBL" id="MQWB01000001">
    <property type="protein sequence ID" value="OZC01676.1"/>
    <property type="molecule type" value="Genomic_DNA"/>
</dbReference>
<dbReference type="InterPro" id="IPR050570">
    <property type="entry name" value="Cell_wall_metabolism_enzyme"/>
</dbReference>
<dbReference type="RefSeq" id="WP_094545297.1">
    <property type="nucleotide sequence ID" value="NZ_MQWB01000001.1"/>
</dbReference>
<evidence type="ECO:0000259" key="3">
    <source>
        <dbReference type="Pfam" id="PF01551"/>
    </source>
</evidence>
<feature type="compositionally biased region" description="Pro residues" evidence="1">
    <location>
        <begin position="22"/>
        <end position="39"/>
    </location>
</feature>
<name>A0A259TVF0_9BACT</name>
<dbReference type="SUPFAM" id="SSF51261">
    <property type="entry name" value="Duplicated hybrid motif"/>
    <property type="match status" value="1"/>
</dbReference>
<evidence type="ECO:0000313" key="4">
    <source>
        <dbReference type="EMBL" id="OZC01676.1"/>
    </source>
</evidence>
<dbReference type="Pfam" id="PF01551">
    <property type="entry name" value="Peptidase_M23"/>
    <property type="match status" value="1"/>
</dbReference>
<evidence type="ECO:0000313" key="5">
    <source>
        <dbReference type="Proteomes" id="UP000216446"/>
    </source>
</evidence>
<feature type="signal peptide" evidence="2">
    <location>
        <begin position="1"/>
        <end position="15"/>
    </location>
</feature>
<protein>
    <recommendedName>
        <fullName evidence="3">M23ase beta-sheet core domain-containing protein</fullName>
    </recommendedName>
</protein>
<dbReference type="CDD" id="cd12797">
    <property type="entry name" value="M23_peptidase"/>
    <property type="match status" value="1"/>
</dbReference>
<feature type="region of interest" description="Disordered" evidence="1">
    <location>
        <begin position="22"/>
        <end position="41"/>
    </location>
</feature>
<dbReference type="AlphaFoldDB" id="A0A259TVF0"/>
<evidence type="ECO:0000256" key="2">
    <source>
        <dbReference type="SAM" id="SignalP"/>
    </source>
</evidence>
<dbReference type="Gene3D" id="2.70.70.10">
    <property type="entry name" value="Glucose Permease (Domain IIA)"/>
    <property type="match status" value="1"/>
</dbReference>
<dbReference type="InterPro" id="IPR011055">
    <property type="entry name" value="Dup_hybrid_motif"/>
</dbReference>
<dbReference type="PROSITE" id="PS51257">
    <property type="entry name" value="PROKAR_LIPOPROTEIN"/>
    <property type="match status" value="1"/>
</dbReference>
<sequence>MPRRLFLLVPLVALAACGGTPPAAPPPPPAPVRPPPPAPEAFDLAPTFAENAGRLPWPATGVVTGFFGRRTDPDTGTLTDAVGIDIATAPEDRVTATFAGRVSRVGQMAAFGTFVMLKHHGWTTVYGNLSRVDVASGDSVATGAPLGASGTLDERRGASLFFAVFQDSTAVDPMLWLRPRTRPLAPEDTPVSPQGR</sequence>
<dbReference type="GO" id="GO:0004222">
    <property type="term" value="F:metalloendopeptidase activity"/>
    <property type="evidence" value="ECO:0007669"/>
    <property type="project" value="TreeGrafter"/>
</dbReference>
<keyword evidence="5" id="KW-1185">Reference proteome</keyword>
<proteinExistence type="predicted"/>
<gene>
    <name evidence="4" type="ORF">BSZ36_00970</name>
</gene>
<dbReference type="PANTHER" id="PTHR21666">
    <property type="entry name" value="PEPTIDASE-RELATED"/>
    <property type="match status" value="1"/>
</dbReference>